<dbReference type="AlphaFoldDB" id="A0A8J3MS24"/>
<evidence type="ECO:0000256" key="2">
    <source>
        <dbReference type="ARBA" id="ARBA00022679"/>
    </source>
</evidence>
<feature type="domain" description="Thymidylate kinase-like" evidence="8">
    <location>
        <begin position="16"/>
        <end position="203"/>
    </location>
</feature>
<evidence type="ECO:0000256" key="7">
    <source>
        <dbReference type="HAMAP-Rule" id="MF_00165"/>
    </source>
</evidence>
<keyword evidence="5 7" id="KW-0418">Kinase</keyword>
<dbReference type="InterPro" id="IPR039430">
    <property type="entry name" value="Thymidylate_kin-like_dom"/>
</dbReference>
<dbReference type="GO" id="GO:0006233">
    <property type="term" value="P:dTDP biosynthetic process"/>
    <property type="evidence" value="ECO:0007669"/>
    <property type="project" value="InterPro"/>
</dbReference>
<dbReference type="GO" id="GO:0006235">
    <property type="term" value="P:dTTP biosynthetic process"/>
    <property type="evidence" value="ECO:0007669"/>
    <property type="project" value="UniProtKB-UniRule"/>
</dbReference>
<dbReference type="GO" id="GO:0005524">
    <property type="term" value="F:ATP binding"/>
    <property type="evidence" value="ECO:0007669"/>
    <property type="project" value="UniProtKB-UniRule"/>
</dbReference>
<dbReference type="Proteomes" id="UP000612362">
    <property type="component" value="Unassembled WGS sequence"/>
</dbReference>
<dbReference type="RefSeq" id="WP_220193588.1">
    <property type="nucleotide sequence ID" value="NZ_BNJF01000001.1"/>
</dbReference>
<dbReference type="PANTHER" id="PTHR10344:SF1">
    <property type="entry name" value="THYMIDYLATE KINASE"/>
    <property type="match status" value="1"/>
</dbReference>
<dbReference type="GO" id="GO:0006227">
    <property type="term" value="P:dUDP biosynthetic process"/>
    <property type="evidence" value="ECO:0007669"/>
    <property type="project" value="TreeGrafter"/>
</dbReference>
<evidence type="ECO:0000313" key="9">
    <source>
        <dbReference type="EMBL" id="GHO44173.1"/>
    </source>
</evidence>
<feature type="binding site" evidence="7">
    <location>
        <begin position="18"/>
        <end position="25"/>
    </location>
    <ligand>
        <name>ATP</name>
        <dbReference type="ChEBI" id="CHEBI:30616"/>
    </ligand>
</feature>
<reference evidence="9" key="1">
    <citation type="submission" date="2020-10" db="EMBL/GenBank/DDBJ databases">
        <title>Taxonomic study of unclassified bacteria belonging to the class Ktedonobacteria.</title>
        <authorList>
            <person name="Yabe S."/>
            <person name="Wang C.M."/>
            <person name="Zheng Y."/>
            <person name="Sakai Y."/>
            <person name="Cavaletti L."/>
            <person name="Monciardini P."/>
            <person name="Donadio S."/>
        </authorList>
    </citation>
    <scope>NUCLEOTIDE SEQUENCE</scope>
    <source>
        <strain evidence="9">SOSP1-1</strain>
    </source>
</reference>
<dbReference type="HAMAP" id="MF_00165">
    <property type="entry name" value="Thymidylate_kinase"/>
    <property type="match status" value="1"/>
</dbReference>
<keyword evidence="3 7" id="KW-0545">Nucleotide biosynthesis</keyword>
<dbReference type="EMBL" id="BNJF01000001">
    <property type="protein sequence ID" value="GHO44173.1"/>
    <property type="molecule type" value="Genomic_DNA"/>
</dbReference>
<dbReference type="CDD" id="cd01672">
    <property type="entry name" value="TMPK"/>
    <property type="match status" value="1"/>
</dbReference>
<keyword evidence="2 7" id="KW-0808">Transferase</keyword>
<dbReference type="InterPro" id="IPR018094">
    <property type="entry name" value="Thymidylate_kinase"/>
</dbReference>
<organism evidence="9 10">
    <name type="scientific">Ktedonospora formicarum</name>
    <dbReference type="NCBI Taxonomy" id="2778364"/>
    <lineage>
        <taxon>Bacteria</taxon>
        <taxon>Bacillati</taxon>
        <taxon>Chloroflexota</taxon>
        <taxon>Ktedonobacteria</taxon>
        <taxon>Ktedonobacterales</taxon>
        <taxon>Ktedonobacteraceae</taxon>
        <taxon>Ktedonospora</taxon>
    </lineage>
</organism>
<proteinExistence type="inferred from homology"/>
<evidence type="ECO:0000256" key="6">
    <source>
        <dbReference type="ARBA" id="ARBA00022840"/>
    </source>
</evidence>
<evidence type="ECO:0000259" key="8">
    <source>
        <dbReference type="Pfam" id="PF02223"/>
    </source>
</evidence>
<dbReference type="Gene3D" id="3.40.50.300">
    <property type="entry name" value="P-loop containing nucleotide triphosphate hydrolases"/>
    <property type="match status" value="1"/>
</dbReference>
<evidence type="ECO:0000256" key="4">
    <source>
        <dbReference type="ARBA" id="ARBA00022741"/>
    </source>
</evidence>
<evidence type="ECO:0000313" key="10">
    <source>
        <dbReference type="Proteomes" id="UP000612362"/>
    </source>
</evidence>
<dbReference type="Pfam" id="PF02223">
    <property type="entry name" value="Thymidylate_kin"/>
    <property type="match status" value="1"/>
</dbReference>
<sequence>METYGSHHFPGKLFVVEGVDGSGKSTQIALLRQWLISQGYTVFFSEWNSSPLVKRTTARGKKKQILSPTTFSLIHATDFADRTEHDIIPPLKAGAIVLADRYIYTAFARDAARNVNRSWVRELYRFAVRPTLAFYYRVPLELSLRRIMNARPQLKYYEAGMDLELSTNIFESFKLFQHRVVQEYEAMINEFHLTVMDATLPIPEQQRRMRELVLPYLEGVRSTTRSIQSPLTSHLEHTEWKKFIPTPNNEQAPA</sequence>
<keyword evidence="4 7" id="KW-0547">Nucleotide-binding</keyword>
<dbReference type="GO" id="GO:0005737">
    <property type="term" value="C:cytoplasm"/>
    <property type="evidence" value="ECO:0007669"/>
    <property type="project" value="TreeGrafter"/>
</dbReference>
<evidence type="ECO:0000256" key="1">
    <source>
        <dbReference type="ARBA" id="ARBA00009776"/>
    </source>
</evidence>
<dbReference type="EC" id="2.7.4.9" evidence="7"/>
<dbReference type="SUPFAM" id="SSF52540">
    <property type="entry name" value="P-loop containing nucleoside triphosphate hydrolases"/>
    <property type="match status" value="1"/>
</dbReference>
<comment type="caution">
    <text evidence="9">The sequence shown here is derived from an EMBL/GenBank/DDBJ whole genome shotgun (WGS) entry which is preliminary data.</text>
</comment>
<gene>
    <name evidence="7" type="primary">tmk</name>
    <name evidence="9" type="ORF">KSX_23360</name>
</gene>
<comment type="similarity">
    <text evidence="1 7">Belongs to the thymidylate kinase family.</text>
</comment>
<keyword evidence="6 7" id="KW-0067">ATP-binding</keyword>
<evidence type="ECO:0000256" key="3">
    <source>
        <dbReference type="ARBA" id="ARBA00022727"/>
    </source>
</evidence>
<keyword evidence="10" id="KW-1185">Reference proteome</keyword>
<evidence type="ECO:0000256" key="5">
    <source>
        <dbReference type="ARBA" id="ARBA00022777"/>
    </source>
</evidence>
<comment type="catalytic activity">
    <reaction evidence="7">
        <text>dTMP + ATP = dTDP + ADP</text>
        <dbReference type="Rhea" id="RHEA:13517"/>
        <dbReference type="ChEBI" id="CHEBI:30616"/>
        <dbReference type="ChEBI" id="CHEBI:58369"/>
        <dbReference type="ChEBI" id="CHEBI:63528"/>
        <dbReference type="ChEBI" id="CHEBI:456216"/>
        <dbReference type="EC" id="2.7.4.9"/>
    </reaction>
</comment>
<dbReference type="InterPro" id="IPR027417">
    <property type="entry name" value="P-loop_NTPase"/>
</dbReference>
<accession>A0A8J3MS24</accession>
<protein>
    <recommendedName>
        <fullName evidence="7">Thymidylate kinase</fullName>
        <ecNumber evidence="7">2.7.4.9</ecNumber>
    </recommendedName>
    <alternativeName>
        <fullName evidence="7">dTMP kinase</fullName>
    </alternativeName>
</protein>
<name>A0A8J3MS24_9CHLR</name>
<comment type="function">
    <text evidence="7">Phosphorylation of dTMP to form dTDP in both de novo and salvage pathways of dTTP synthesis.</text>
</comment>
<dbReference type="PANTHER" id="PTHR10344">
    <property type="entry name" value="THYMIDYLATE KINASE"/>
    <property type="match status" value="1"/>
</dbReference>
<dbReference type="GO" id="GO:0004798">
    <property type="term" value="F:dTMP kinase activity"/>
    <property type="evidence" value="ECO:0007669"/>
    <property type="project" value="UniProtKB-UniRule"/>
</dbReference>